<feature type="transmembrane region" description="Helical" evidence="1">
    <location>
        <begin position="6"/>
        <end position="22"/>
    </location>
</feature>
<dbReference type="PANTHER" id="PTHR36433:SF2">
    <property type="entry name" value="YXEA FAMILY PROTEIN"/>
    <property type="match status" value="1"/>
</dbReference>
<dbReference type="PANTHER" id="PTHR36433">
    <property type="entry name" value="HYPOTHETICAL CYTOSOLIC PROTEIN"/>
    <property type="match status" value="1"/>
</dbReference>
<proteinExistence type="predicted"/>
<gene>
    <name evidence="2" type="ORF">ACFSX3_30575</name>
</gene>
<keyword evidence="1" id="KW-0472">Membrane</keyword>
<dbReference type="Gene3D" id="2.40.50.480">
    <property type="match status" value="1"/>
</dbReference>
<evidence type="ECO:0000313" key="3">
    <source>
        <dbReference type="Proteomes" id="UP001597448"/>
    </source>
</evidence>
<dbReference type="RefSeq" id="WP_209994677.1">
    <property type="nucleotide sequence ID" value="NZ_JBHSVQ010000001.1"/>
</dbReference>
<keyword evidence="1" id="KW-1133">Transmembrane helix</keyword>
<keyword evidence="3" id="KW-1185">Reference proteome</keyword>
<evidence type="ECO:0000313" key="2">
    <source>
        <dbReference type="EMBL" id="MFD2414207.1"/>
    </source>
</evidence>
<comment type="caution">
    <text evidence="2">The sequence shown here is derived from an EMBL/GenBank/DDBJ whole genome shotgun (WGS) entry which is preliminary data.</text>
</comment>
<name>A0ABW5FJ78_9BACL</name>
<dbReference type="EMBL" id="JBHUKY010000091">
    <property type="protein sequence ID" value="MFD2414207.1"/>
    <property type="molecule type" value="Genomic_DNA"/>
</dbReference>
<reference evidence="3" key="1">
    <citation type="journal article" date="2019" name="Int. J. Syst. Evol. Microbiol.">
        <title>The Global Catalogue of Microorganisms (GCM) 10K type strain sequencing project: providing services to taxonomists for standard genome sequencing and annotation.</title>
        <authorList>
            <consortium name="The Broad Institute Genomics Platform"/>
            <consortium name="The Broad Institute Genome Sequencing Center for Infectious Disease"/>
            <person name="Wu L."/>
            <person name="Ma J."/>
        </authorList>
    </citation>
    <scope>NUCLEOTIDE SEQUENCE [LARGE SCALE GENOMIC DNA]</scope>
    <source>
        <strain evidence="3">CCM 8725</strain>
    </source>
</reference>
<keyword evidence="1" id="KW-0812">Transmembrane</keyword>
<organism evidence="2 3">
    <name type="scientific">Paenibacillus rhizoplanae</name>
    <dbReference type="NCBI Taxonomy" id="1917181"/>
    <lineage>
        <taxon>Bacteria</taxon>
        <taxon>Bacillati</taxon>
        <taxon>Bacillota</taxon>
        <taxon>Bacilli</taxon>
        <taxon>Bacillales</taxon>
        <taxon>Paenibacillaceae</taxon>
        <taxon>Paenibacillus</taxon>
    </lineage>
</organism>
<dbReference type="NCBIfam" id="TIGR01655">
    <property type="entry name" value="yxeA_fam"/>
    <property type="match status" value="1"/>
</dbReference>
<protein>
    <submittedName>
        <fullName evidence="2">YxeA family protein</fullName>
    </submittedName>
</protein>
<sequence>MKKTVIFISIALVVCSVLYLTFKRELDQFNPLYKEQYVYAVINKPDGKEGKNEWIRYRYNLTGYTSEGEKKKITFSSSKEQKPESYIRVLAKGAYTKDWIIVEEKVIPEKVLNQLRSH</sequence>
<dbReference type="Proteomes" id="UP001597448">
    <property type="component" value="Unassembled WGS sequence"/>
</dbReference>
<dbReference type="SUPFAM" id="SSF159121">
    <property type="entry name" value="BC4932-like"/>
    <property type="match status" value="1"/>
</dbReference>
<accession>A0ABW5FJ78</accession>
<evidence type="ECO:0000256" key="1">
    <source>
        <dbReference type="SAM" id="Phobius"/>
    </source>
</evidence>
<dbReference type="InterPro" id="IPR036166">
    <property type="entry name" value="YxeA-like_sf"/>
</dbReference>
<dbReference type="Pfam" id="PF06486">
    <property type="entry name" value="DUF1093"/>
    <property type="match status" value="1"/>
</dbReference>
<dbReference type="InterPro" id="IPR006542">
    <property type="entry name" value="DUF1093"/>
</dbReference>